<feature type="coiled-coil region" evidence="1">
    <location>
        <begin position="428"/>
        <end position="455"/>
    </location>
</feature>
<dbReference type="RefSeq" id="WP_216713969.1">
    <property type="nucleotide sequence ID" value="NZ_JACVEL010000004.1"/>
</dbReference>
<evidence type="ECO:0000313" key="4">
    <source>
        <dbReference type="Proteomes" id="UP000652681"/>
    </source>
</evidence>
<comment type="caution">
    <text evidence="3">The sequence shown here is derived from an EMBL/GenBank/DDBJ whole genome shotgun (WGS) entry which is preliminary data.</text>
</comment>
<gene>
    <name evidence="3" type="ORF">H9Y05_07840</name>
</gene>
<feature type="coiled-coil region" evidence="1">
    <location>
        <begin position="90"/>
        <end position="121"/>
    </location>
</feature>
<proteinExistence type="predicted"/>
<dbReference type="SUPFAM" id="SSF52540">
    <property type="entry name" value="P-loop containing nucleoside triphosphate hydrolases"/>
    <property type="match status" value="1"/>
</dbReference>
<dbReference type="PANTHER" id="PTHR43581:SF4">
    <property type="entry name" value="ATP_GTP PHOSPHATASE"/>
    <property type="match status" value="1"/>
</dbReference>
<dbReference type="Pfam" id="PF13166">
    <property type="entry name" value="AAA_13"/>
    <property type="match status" value="1"/>
</dbReference>
<dbReference type="InterPro" id="IPR051396">
    <property type="entry name" value="Bact_Antivir_Def_Nuclease"/>
</dbReference>
<keyword evidence="4" id="KW-1185">Reference proteome</keyword>
<dbReference type="Gene3D" id="3.40.50.300">
    <property type="entry name" value="P-loop containing nucleotide triphosphate hydrolases"/>
    <property type="match status" value="2"/>
</dbReference>
<name>A0A8J6TZP8_9FLAO</name>
<feature type="domain" description="Protein CR006 P-loop" evidence="2">
    <location>
        <begin position="10"/>
        <end position="720"/>
    </location>
</feature>
<keyword evidence="1" id="KW-0175">Coiled coil</keyword>
<dbReference type="Proteomes" id="UP000652681">
    <property type="component" value="Unassembled WGS sequence"/>
</dbReference>
<dbReference type="AlphaFoldDB" id="A0A8J6TZP8"/>
<evidence type="ECO:0000313" key="3">
    <source>
        <dbReference type="EMBL" id="MBC9812383.1"/>
    </source>
</evidence>
<reference evidence="3" key="1">
    <citation type="submission" date="2020-09" db="EMBL/GenBank/DDBJ databases">
        <title>Taishania pollutisoli gen. nov., sp. nov., Isolated from Tetrabromobisphenol A-Contaminated Soil.</title>
        <authorList>
            <person name="Chen Q."/>
        </authorList>
    </citation>
    <scope>NUCLEOTIDE SEQUENCE</scope>
    <source>
        <strain evidence="3">CZZ-1</strain>
    </source>
</reference>
<dbReference type="PANTHER" id="PTHR43581">
    <property type="entry name" value="ATP/GTP PHOSPHATASE"/>
    <property type="match status" value="1"/>
</dbReference>
<protein>
    <submittedName>
        <fullName evidence="3">AAA family ATPase</fullName>
    </submittedName>
</protein>
<organism evidence="3 4">
    <name type="scientific">Taishania pollutisoli</name>
    <dbReference type="NCBI Taxonomy" id="2766479"/>
    <lineage>
        <taxon>Bacteria</taxon>
        <taxon>Pseudomonadati</taxon>
        <taxon>Bacteroidota</taxon>
        <taxon>Flavobacteriia</taxon>
        <taxon>Flavobacteriales</taxon>
        <taxon>Crocinitomicaceae</taxon>
        <taxon>Taishania</taxon>
    </lineage>
</organism>
<evidence type="ECO:0000259" key="2">
    <source>
        <dbReference type="Pfam" id="PF13166"/>
    </source>
</evidence>
<evidence type="ECO:0000256" key="1">
    <source>
        <dbReference type="SAM" id="Coils"/>
    </source>
</evidence>
<dbReference type="InterPro" id="IPR027417">
    <property type="entry name" value="P-loop_NTPase"/>
</dbReference>
<accession>A0A8J6TZP8</accession>
<dbReference type="EMBL" id="JACVEL010000004">
    <property type="protein sequence ID" value="MBC9812383.1"/>
    <property type="molecule type" value="Genomic_DNA"/>
</dbReference>
<sequence length="742" mass="85896">MIEKITIRNIATYDTKGVEIKDLKKINFIYGANGCGKTTITKLIDDPEHADFKDSSLSWKNGLSIKALVYNKDFRERNFGKGKIDGVFTLGQATKEEKEAIEKMKEQLDELKKNGIAKKEAKEKQEQVNNQYVDSFKEQIWSEVYKKYETDFKDAFSGYMRKDAFKAKLIEEYKTNTTITISYLDLKGKAQTIFGQTPILIDLIQLPVLDRIIQIENDSIWKKKILGKTDVDIASLIQSLNMNDWVNEGQTYLQSNKNTCPFCQQETISDDFRKQLEKYFDKAFIEDTNTVKALFDEYSNLSEFALNLLTQIETSQKAISNSKLNIDLFSASTKTLISLMSENVAHFQSKIKEPSRVIIITSIEQQTEILSTLVLNTNKQIDSHNKIVNDLSNQRSNLIKEIWKFLVEDHKASIEAFLKKSNGLTEGIKKLNEQQEEFRKKYIELNKAISEANKNVTSVQPSVDEINRILKSYGFLNFEIVPLETDPNQYQIRRDDGTIAESTLSEGEMTFITFLYFLQLSKGSFDESSITEDRILIIDDPISSLDSTVLYVVSSLLKEVIKNIKKREGNIHQLILLTHNVYFHKEVSFVDGRTPINGDTFFWILRRNRNITSVQSFEMENPIKNSYELLWKELRNREQNDSITVQNTMRRIIEHYYKILGEYTDDALVSRFDTVEEQEICRSLISWINDGSHVIPDDLYIEHQDTVAEKYFEVFKAVFDKTGHIEHYNMMMQVETTISTVV</sequence>
<dbReference type="InterPro" id="IPR026866">
    <property type="entry name" value="CR006_AAA"/>
</dbReference>